<evidence type="ECO:0000313" key="3">
    <source>
        <dbReference type="Proteomes" id="UP001166251"/>
    </source>
</evidence>
<gene>
    <name evidence="2" type="ORF">K0504_02715</name>
</gene>
<evidence type="ECO:0000259" key="1">
    <source>
        <dbReference type="Pfam" id="PF02036"/>
    </source>
</evidence>
<dbReference type="Proteomes" id="UP001166251">
    <property type="component" value="Unassembled WGS sequence"/>
</dbReference>
<proteinExistence type="predicted"/>
<name>A0ABS7EC78_9GAMM</name>
<protein>
    <submittedName>
        <fullName evidence="2">SCP2 sterol-binding domain-containing protein</fullName>
    </submittedName>
</protein>
<sequence length="197" mass="22279">MLQALFISLADKVLAAYLSQHPMSSILASFKGKVLAVECTDLPLAIEIEVCDRLRLQTYQGQSVECRISGRFSDLQRLTTPALLPELIKSGAITLEGDLQLASRIADELRDTHFDREEWLSQWLGDVPAHMLNTLGNKLMAWANTRRQTMTHDVEEYLQDEIKWLPASAELRQFSHQVASLDTRCQQLAQRIKALTS</sequence>
<dbReference type="InterPro" id="IPR003033">
    <property type="entry name" value="SCP2_sterol-bd_dom"/>
</dbReference>
<dbReference type="PANTHER" id="PTHR38693:SF1">
    <property type="entry name" value="UBIQUINONE BIOSYNTHESIS ACCESSORY FACTOR UBIJ"/>
    <property type="match status" value="1"/>
</dbReference>
<dbReference type="Pfam" id="PF02036">
    <property type="entry name" value="SCP2"/>
    <property type="match status" value="1"/>
</dbReference>
<accession>A0ABS7EC78</accession>
<feature type="domain" description="SCP2" evidence="1">
    <location>
        <begin position="24"/>
        <end position="106"/>
    </location>
</feature>
<dbReference type="RefSeq" id="WP_220102613.1">
    <property type="nucleotide sequence ID" value="NZ_JAHZSS010000002.1"/>
</dbReference>
<organism evidence="2 3">
    <name type="scientific">Neiella holothuriorum</name>
    <dbReference type="NCBI Taxonomy" id="2870530"/>
    <lineage>
        <taxon>Bacteria</taxon>
        <taxon>Pseudomonadati</taxon>
        <taxon>Pseudomonadota</taxon>
        <taxon>Gammaproteobacteria</taxon>
        <taxon>Alteromonadales</taxon>
        <taxon>Echinimonadaceae</taxon>
        <taxon>Neiella</taxon>
    </lineage>
</organism>
<reference evidence="2" key="1">
    <citation type="submission" date="2021-07" db="EMBL/GenBank/DDBJ databases">
        <title>Neiella marina sp. nov., isolated from the intestinal content of sea cucumber Apostichopus japonicus.</title>
        <authorList>
            <person name="Bai X."/>
        </authorList>
    </citation>
    <scope>NUCLEOTIDE SEQUENCE</scope>
    <source>
        <strain evidence="2">126</strain>
    </source>
</reference>
<dbReference type="EMBL" id="JAHZSS010000002">
    <property type="protein sequence ID" value="MBW8189933.1"/>
    <property type="molecule type" value="Genomic_DNA"/>
</dbReference>
<evidence type="ECO:0000313" key="2">
    <source>
        <dbReference type="EMBL" id="MBW8189933.1"/>
    </source>
</evidence>
<comment type="caution">
    <text evidence="2">The sequence shown here is derived from an EMBL/GenBank/DDBJ whole genome shotgun (WGS) entry which is preliminary data.</text>
</comment>
<dbReference type="InterPro" id="IPR038989">
    <property type="entry name" value="UbiJ"/>
</dbReference>
<keyword evidence="3" id="KW-1185">Reference proteome</keyword>
<dbReference type="PANTHER" id="PTHR38693">
    <property type="entry name" value="UBIQUINONE BIOSYNTHESIS PROTEIN UBIJ"/>
    <property type="match status" value="1"/>
</dbReference>